<proteinExistence type="predicted"/>
<protein>
    <recommendedName>
        <fullName evidence="3">Nudix hydrolase domain-containing protein</fullName>
    </recommendedName>
</protein>
<keyword evidence="2" id="KW-1185">Reference proteome</keyword>
<name>A0ABY5PMB8_9ACTN</name>
<evidence type="ECO:0000313" key="1">
    <source>
        <dbReference type="EMBL" id="UUY05712.1"/>
    </source>
</evidence>
<dbReference type="Proteomes" id="UP001058860">
    <property type="component" value="Chromosome"/>
</dbReference>
<reference evidence="2" key="1">
    <citation type="submission" date="2021-11" db="EMBL/GenBank/DDBJ databases">
        <title>Cultivation dependent microbiological survey of springs from the worlds oldest radium mine currently devoted to the extraction of radon-saturated water.</title>
        <authorList>
            <person name="Kapinusova G."/>
            <person name="Smrhova T."/>
            <person name="Strejcek M."/>
            <person name="Suman J."/>
            <person name="Jani K."/>
            <person name="Pajer P."/>
            <person name="Uhlik O."/>
        </authorList>
    </citation>
    <scope>NUCLEOTIDE SEQUENCE [LARGE SCALE GENOMIC DNA]</scope>
    <source>
        <strain evidence="2">J379</strain>
    </source>
</reference>
<dbReference type="RefSeq" id="WP_353866157.1">
    <property type="nucleotide sequence ID" value="NZ_CP088295.1"/>
</dbReference>
<accession>A0ABY5PMB8</accession>
<organism evidence="1 2">
    <name type="scientific">Svornostia abyssi</name>
    <dbReference type="NCBI Taxonomy" id="2898438"/>
    <lineage>
        <taxon>Bacteria</taxon>
        <taxon>Bacillati</taxon>
        <taxon>Actinomycetota</taxon>
        <taxon>Thermoleophilia</taxon>
        <taxon>Solirubrobacterales</taxon>
        <taxon>Baekduiaceae</taxon>
        <taxon>Svornostia</taxon>
    </lineage>
</organism>
<evidence type="ECO:0008006" key="3">
    <source>
        <dbReference type="Google" id="ProtNLM"/>
    </source>
</evidence>
<sequence>MALSALAAAVLMTATPACVPKVDDGHIVRAAGTTSFVKEQKGGIRELVVRGVEPEAALHELEEETGCKIKLEAFEQRFRRTPHELHARVGRHAVRVRSFDYDPATKTLRTKGKLEREPKHEARSTPRQVPNITQIVYASTFIPFDSSF</sequence>
<gene>
    <name evidence="1" type="ORF">LRS13_09380</name>
</gene>
<evidence type="ECO:0000313" key="2">
    <source>
        <dbReference type="Proteomes" id="UP001058860"/>
    </source>
</evidence>
<dbReference type="EMBL" id="CP088295">
    <property type="protein sequence ID" value="UUY05712.1"/>
    <property type="molecule type" value="Genomic_DNA"/>
</dbReference>